<dbReference type="PANTHER" id="PTHR21011:SF1">
    <property type="entry name" value="SMALL RIBOSOMAL SUBUNIT PROTEIN BS6M"/>
    <property type="match status" value="1"/>
</dbReference>
<dbReference type="NCBIfam" id="TIGR00166">
    <property type="entry name" value="S6"/>
    <property type="match status" value="1"/>
</dbReference>
<keyword evidence="3 4" id="KW-0689">Ribosomal protein</keyword>
<dbReference type="PANTHER" id="PTHR21011">
    <property type="entry name" value="MITOCHONDRIAL 28S RIBOSOMAL PROTEIN S6"/>
    <property type="match status" value="1"/>
</dbReference>
<dbReference type="GO" id="GO:1990904">
    <property type="term" value="C:ribonucleoprotein complex"/>
    <property type="evidence" value="ECO:0007669"/>
    <property type="project" value="UniProtKB-KW"/>
</dbReference>
<dbReference type="InterPro" id="IPR035980">
    <property type="entry name" value="Ribosomal_bS6_sf"/>
</dbReference>
<dbReference type="SUPFAM" id="SSF54995">
    <property type="entry name" value="Ribosomal protein S6"/>
    <property type="match status" value="1"/>
</dbReference>
<keyword evidence="3" id="KW-0699">rRNA-binding</keyword>
<dbReference type="InterPro" id="IPR014717">
    <property type="entry name" value="Transl_elong_EF1B/ribsomal_bS6"/>
</dbReference>
<organism evidence="4 5">
    <name type="scientific">Candidatus Roizmanbacteria bacterium RIFCSPHIGHO2_02_FULL_37_24</name>
    <dbReference type="NCBI Taxonomy" id="1802037"/>
    <lineage>
        <taxon>Bacteria</taxon>
        <taxon>Candidatus Roizmaniibacteriota</taxon>
    </lineage>
</organism>
<evidence type="ECO:0000313" key="5">
    <source>
        <dbReference type="Proteomes" id="UP000177159"/>
    </source>
</evidence>
<dbReference type="InterPro" id="IPR000529">
    <property type="entry name" value="Ribosomal_bS6"/>
</dbReference>
<dbReference type="HAMAP" id="MF_00360">
    <property type="entry name" value="Ribosomal_bS6"/>
    <property type="match status" value="1"/>
</dbReference>
<evidence type="ECO:0000256" key="3">
    <source>
        <dbReference type="HAMAP-Rule" id="MF_00360"/>
    </source>
</evidence>
<dbReference type="InterPro" id="IPR020814">
    <property type="entry name" value="Ribosomal_S6_plastid/chlpt"/>
</dbReference>
<dbReference type="GO" id="GO:0005737">
    <property type="term" value="C:cytoplasm"/>
    <property type="evidence" value="ECO:0007669"/>
    <property type="project" value="UniProtKB-ARBA"/>
</dbReference>
<sequence>MNSYEFVFITKDGNKTLLDSTEKLISDFKGKVSTKDDWGKKNFAYKIKGLTEGHYHVWEVMLEPSQLIEIKNKLNLNEEIVRYLILKKDTK</sequence>
<reference evidence="4 5" key="1">
    <citation type="journal article" date="2016" name="Nat. Commun.">
        <title>Thousands of microbial genomes shed light on interconnected biogeochemical processes in an aquifer system.</title>
        <authorList>
            <person name="Anantharaman K."/>
            <person name="Brown C.T."/>
            <person name="Hug L.A."/>
            <person name="Sharon I."/>
            <person name="Castelle C.J."/>
            <person name="Probst A.J."/>
            <person name="Thomas B.C."/>
            <person name="Singh A."/>
            <person name="Wilkins M.J."/>
            <person name="Karaoz U."/>
            <person name="Brodie E.L."/>
            <person name="Williams K.H."/>
            <person name="Hubbard S.S."/>
            <person name="Banfield J.F."/>
        </authorList>
    </citation>
    <scope>NUCLEOTIDE SEQUENCE [LARGE SCALE GENOMIC DNA]</scope>
</reference>
<accession>A0A1F7GYH1</accession>
<gene>
    <name evidence="3" type="primary">rpsF</name>
    <name evidence="4" type="ORF">A3C24_01545</name>
</gene>
<dbReference type="GO" id="GO:0006412">
    <property type="term" value="P:translation"/>
    <property type="evidence" value="ECO:0007669"/>
    <property type="project" value="UniProtKB-UniRule"/>
</dbReference>
<protein>
    <recommendedName>
        <fullName evidence="2 3">Small ribosomal subunit protein bS6</fullName>
    </recommendedName>
</protein>
<dbReference type="AlphaFoldDB" id="A0A1F7GYH1"/>
<dbReference type="Pfam" id="PF01250">
    <property type="entry name" value="Ribosomal_S6"/>
    <property type="match status" value="1"/>
</dbReference>
<evidence type="ECO:0000256" key="2">
    <source>
        <dbReference type="ARBA" id="ARBA00035294"/>
    </source>
</evidence>
<dbReference type="GO" id="GO:0003735">
    <property type="term" value="F:structural constituent of ribosome"/>
    <property type="evidence" value="ECO:0007669"/>
    <property type="project" value="InterPro"/>
</dbReference>
<evidence type="ECO:0000313" key="4">
    <source>
        <dbReference type="EMBL" id="OGK23835.1"/>
    </source>
</evidence>
<comment type="caution">
    <text evidence="4">The sequence shown here is derived from an EMBL/GenBank/DDBJ whole genome shotgun (WGS) entry which is preliminary data.</text>
</comment>
<dbReference type="Proteomes" id="UP000177159">
    <property type="component" value="Unassembled WGS sequence"/>
</dbReference>
<keyword evidence="3" id="KW-0694">RNA-binding</keyword>
<comment type="similarity">
    <text evidence="1 3">Belongs to the bacterial ribosomal protein bS6 family.</text>
</comment>
<proteinExistence type="inferred from homology"/>
<evidence type="ECO:0000256" key="1">
    <source>
        <dbReference type="ARBA" id="ARBA00009512"/>
    </source>
</evidence>
<dbReference type="GO" id="GO:0005840">
    <property type="term" value="C:ribosome"/>
    <property type="evidence" value="ECO:0007669"/>
    <property type="project" value="UniProtKB-KW"/>
</dbReference>
<keyword evidence="3" id="KW-0687">Ribonucleoprotein</keyword>
<comment type="function">
    <text evidence="3">Binds together with bS18 to 16S ribosomal RNA.</text>
</comment>
<dbReference type="Gene3D" id="3.30.70.60">
    <property type="match status" value="1"/>
</dbReference>
<dbReference type="CDD" id="cd00473">
    <property type="entry name" value="bS6"/>
    <property type="match status" value="1"/>
</dbReference>
<dbReference type="EMBL" id="MFZM01000016">
    <property type="protein sequence ID" value="OGK23835.1"/>
    <property type="molecule type" value="Genomic_DNA"/>
</dbReference>
<name>A0A1F7GYH1_9BACT</name>
<dbReference type="GO" id="GO:0070181">
    <property type="term" value="F:small ribosomal subunit rRNA binding"/>
    <property type="evidence" value="ECO:0007669"/>
    <property type="project" value="TreeGrafter"/>
</dbReference>